<evidence type="ECO:0000259" key="8">
    <source>
        <dbReference type="PROSITE" id="PS51462"/>
    </source>
</evidence>
<dbReference type="KEGG" id="vg:80518620"/>
<dbReference type="GO" id="GO:0006754">
    <property type="term" value="P:ATP biosynthetic process"/>
    <property type="evidence" value="ECO:0007669"/>
    <property type="project" value="TreeGrafter"/>
</dbReference>
<organism evidence="9">
    <name type="scientific">Tupanvirus soda lake</name>
    <dbReference type="NCBI Taxonomy" id="2126985"/>
    <lineage>
        <taxon>Viruses</taxon>
        <taxon>Varidnaviria</taxon>
        <taxon>Bamfordvirae</taxon>
        <taxon>Nucleocytoviricota</taxon>
        <taxon>Megaviricetes</taxon>
        <taxon>Imitervirales</taxon>
        <taxon>Mimiviridae</taxon>
        <taxon>Megamimivirinae</taxon>
        <taxon>Tupanvirus</taxon>
        <taxon>Tupanvirus salinum</taxon>
    </lineage>
</organism>
<dbReference type="GO" id="GO:0004081">
    <property type="term" value="F:bis(5'-nucleosyl)-tetraphosphatase (asymmetrical) activity"/>
    <property type="evidence" value="ECO:0007669"/>
    <property type="project" value="TreeGrafter"/>
</dbReference>
<dbReference type="Gene3D" id="3.90.79.10">
    <property type="entry name" value="Nucleoside Triphosphate Pyrophosphohydrolase"/>
    <property type="match status" value="1"/>
</dbReference>
<comment type="cofactor">
    <cofactor evidence="1">
        <name>Mn(2+)</name>
        <dbReference type="ChEBI" id="CHEBI:29035"/>
    </cofactor>
</comment>
<dbReference type="PANTHER" id="PTHR21340:SF0">
    <property type="entry name" value="BIS(5'-NUCLEOSYL)-TETRAPHOSPHATASE [ASYMMETRICAL]"/>
    <property type="match status" value="1"/>
</dbReference>
<dbReference type="GO" id="GO:0003676">
    <property type="term" value="F:nucleic acid binding"/>
    <property type="evidence" value="ECO:0007669"/>
    <property type="project" value="InterPro"/>
</dbReference>
<dbReference type="InterPro" id="IPR001878">
    <property type="entry name" value="Znf_CCHC"/>
</dbReference>
<evidence type="ECO:0000256" key="4">
    <source>
        <dbReference type="ARBA" id="ARBA00022842"/>
    </source>
</evidence>
<dbReference type="InterPro" id="IPR051325">
    <property type="entry name" value="Nudix_hydrolase_domain"/>
</dbReference>
<evidence type="ECO:0000256" key="1">
    <source>
        <dbReference type="ARBA" id="ARBA00001936"/>
    </source>
</evidence>
<evidence type="ECO:0000313" key="9">
    <source>
        <dbReference type="EMBL" id="QKU35199.1"/>
    </source>
</evidence>
<feature type="domain" description="Nudix hydrolase" evidence="8">
    <location>
        <begin position="162"/>
        <end position="346"/>
    </location>
</feature>
<dbReference type="PROSITE" id="PS50158">
    <property type="entry name" value="ZF_CCHC"/>
    <property type="match status" value="1"/>
</dbReference>
<dbReference type="EMBL" id="KY523104">
    <property type="protein sequence ID" value="QKU35199.1"/>
    <property type="molecule type" value="Genomic_DNA"/>
</dbReference>
<dbReference type="RefSeq" id="YP_010781856.1">
    <property type="nucleotide sequence ID" value="NC_075039.1"/>
</dbReference>
<evidence type="ECO:0000256" key="6">
    <source>
        <dbReference type="PROSITE-ProRule" id="PRU00047"/>
    </source>
</evidence>
<dbReference type="SUPFAM" id="SSF55811">
    <property type="entry name" value="Nudix"/>
    <property type="match status" value="1"/>
</dbReference>
<dbReference type="InterPro" id="IPR015797">
    <property type="entry name" value="NUDIX_hydrolase-like_dom_sf"/>
</dbReference>
<proteinExistence type="predicted"/>
<reference evidence="9" key="2">
    <citation type="journal article" date="2018" name="Nat. Commun.">
        <title>Tailed giant Tupanvirus possesses the most complete translational apparatus of the known virosphere.</title>
        <authorList>
            <person name="Abrahao J."/>
            <person name="Silva L."/>
            <person name="Silva L.S."/>
            <person name="Khalil J.Y.B."/>
            <person name="Rodrigues R."/>
            <person name="Arantes T."/>
            <person name="Assis F."/>
            <person name="Boratto P."/>
            <person name="Andrade M."/>
            <person name="Kroon E.G."/>
            <person name="Ribeiro B."/>
            <person name="Bergier I."/>
            <person name="Seligmann H."/>
            <person name="Ghigo E."/>
            <person name="Colson P."/>
            <person name="Levasseur A."/>
            <person name="Kroemer G."/>
            <person name="Raoult D."/>
            <person name="La Scola B."/>
        </authorList>
    </citation>
    <scope>NUCLEOTIDE SEQUENCE [LARGE SCALE GENOMIC DNA]</scope>
    <source>
        <strain evidence="9">Soda lake</strain>
    </source>
</reference>
<reference evidence="9" key="1">
    <citation type="submission" date="2017-01" db="EMBL/GenBank/DDBJ databases">
        <authorList>
            <person name="Assis F.L."/>
            <person name="Abrahao J.S."/>
            <person name="Silva L."/>
            <person name="Khalil J.B."/>
            <person name="Rodrigues R."/>
            <person name="Silva L.S."/>
            <person name="Arantes T."/>
            <person name="Boratto P."/>
            <person name="Andrade M."/>
            <person name="Kroon E.G."/>
            <person name="Ribeiro B."/>
            <person name="Bergier I."/>
            <person name="Seligmann H."/>
            <person name="Ghigo E."/>
            <person name="Colson P."/>
            <person name="Levasseur A."/>
            <person name="Raoult D."/>
            <person name="Scola B.L."/>
        </authorList>
    </citation>
    <scope>NUCLEOTIDE SEQUENCE</scope>
    <source>
        <strain evidence="9">Soda lake</strain>
    </source>
</reference>
<keyword evidence="5" id="KW-0464">Manganese</keyword>
<dbReference type="GO" id="GO:0006167">
    <property type="term" value="P:AMP biosynthetic process"/>
    <property type="evidence" value="ECO:0007669"/>
    <property type="project" value="TreeGrafter"/>
</dbReference>
<keyword evidence="3 9" id="KW-0378">Hydrolase</keyword>
<evidence type="ECO:0000256" key="3">
    <source>
        <dbReference type="ARBA" id="ARBA00022801"/>
    </source>
</evidence>
<feature type="domain" description="CCHC-type" evidence="7">
    <location>
        <begin position="13"/>
        <end position="28"/>
    </location>
</feature>
<dbReference type="GO" id="GO:0008270">
    <property type="term" value="F:zinc ion binding"/>
    <property type="evidence" value="ECO:0007669"/>
    <property type="project" value="UniProtKB-KW"/>
</dbReference>
<keyword evidence="6" id="KW-0863">Zinc-finger</keyword>
<evidence type="ECO:0000256" key="2">
    <source>
        <dbReference type="ARBA" id="ARBA00001946"/>
    </source>
</evidence>
<keyword evidence="4" id="KW-0460">Magnesium</keyword>
<dbReference type="GeneID" id="80518620"/>
<accession>A0A6N1NKG3</accession>
<comment type="cofactor">
    <cofactor evidence="2">
        <name>Mg(2+)</name>
        <dbReference type="ChEBI" id="CHEBI:18420"/>
    </cofactor>
</comment>
<dbReference type="PROSITE" id="PS51462">
    <property type="entry name" value="NUDIX"/>
    <property type="match status" value="1"/>
</dbReference>
<dbReference type="Pfam" id="PF00293">
    <property type="entry name" value="NUDIX"/>
    <property type="match status" value="1"/>
</dbReference>
<evidence type="ECO:0000259" key="7">
    <source>
        <dbReference type="PROSITE" id="PS50158"/>
    </source>
</evidence>
<name>A0A6N1NKG3_9VIRU</name>
<keyword evidence="6" id="KW-0862">Zinc</keyword>
<protein>
    <submittedName>
        <fullName evidence="9">NUDIX hydrolase</fullName>
    </submittedName>
</protein>
<dbReference type="InterPro" id="IPR000086">
    <property type="entry name" value="NUDIX_hydrolase_dom"/>
</dbReference>
<evidence type="ECO:0000256" key="5">
    <source>
        <dbReference type="ARBA" id="ARBA00023211"/>
    </source>
</evidence>
<keyword evidence="6" id="KW-0479">Metal-binding</keyword>
<sequence length="361" mass="43698">MEYEINCRRKMMCANCGKPGHEFRTCNEPITSYGIINIDILDNINENLILKDKFSTKKNTYFKVVSRKYPEVKCYISDNIKLCEDQNDIYKLDNETIPYEDDEHIRKFCYYKDKILFMMVSRKFSLGFIEFIRGKYDVSDTKTIINLFEQMYEEEIKYIGKNQYDNILYYFLNRNNEPKEVVLNRIYEGRYSNEYCEAKIKFNMLQNPSDDENSDIYPSLDFYTKWIRPRWRKPEWGFPKGRRDKRSEENLTCACREFEEETGYKKDDYNVLNKIEPIEEKMIGTNGVAYKHIYYLAINNCDKDRVLTDYDIYEIGDIKWFTYDEAMAHIRPYHTEKKRILTRVYLFILNYLIHNNIHDLS</sequence>
<dbReference type="PANTHER" id="PTHR21340">
    <property type="entry name" value="DIADENOSINE 5,5-P1,P4-TETRAPHOSPHATE PYROPHOSPHOHYDROLASE MUTT"/>
    <property type="match status" value="1"/>
</dbReference>